<sequence>MKTYPSNSMPSLTLWLVRHGESSINAGTWSTNPAEARLTLLGQEQAQAAAASISKTPDLIICSPFIRARESADYISKSWPTAPLNIWPIQELIYLSPSKMFPLTPEERKARIADYWQNADPDFCDGDDAESFTSFLARIRQFHAQVIQQQGFVVVVGHGLFFQAFQLGLTHGFEPTPAWIRLFRQYETNQPIKNSTWLKIKRNGAGNLEVIPSSIEE</sequence>
<gene>
    <name evidence="3" type="ORF">ACD661_08395</name>
</gene>
<evidence type="ECO:0000313" key="4">
    <source>
        <dbReference type="Proteomes" id="UP001615550"/>
    </source>
</evidence>
<reference evidence="3 4" key="1">
    <citation type="submission" date="2024-08" db="EMBL/GenBank/DDBJ databases">
        <title>Draft Genome Sequence of Legionella lytica strain DSB2004, Isolated From a Fire Sprinkler System.</title>
        <authorList>
            <person name="Everhart A.D."/>
            <person name="Kidane D.T."/>
            <person name="Farone A.L."/>
            <person name="Farone M.B."/>
        </authorList>
    </citation>
    <scope>NUCLEOTIDE SEQUENCE [LARGE SCALE GENOMIC DNA]</scope>
    <source>
        <strain evidence="3 4">DSB2004</strain>
    </source>
</reference>
<dbReference type="InterPro" id="IPR050275">
    <property type="entry name" value="PGM_Phosphatase"/>
</dbReference>
<dbReference type="RefSeq" id="WP_400187415.1">
    <property type="nucleotide sequence ID" value="NZ_JBGORX010000002.1"/>
</dbReference>
<keyword evidence="4" id="KW-1185">Reference proteome</keyword>
<evidence type="ECO:0000256" key="1">
    <source>
        <dbReference type="ARBA" id="ARBA00023152"/>
    </source>
</evidence>
<proteinExistence type="predicted"/>
<dbReference type="Pfam" id="PF00300">
    <property type="entry name" value="His_Phos_1"/>
    <property type="match status" value="1"/>
</dbReference>
<dbReference type="InterPro" id="IPR013078">
    <property type="entry name" value="His_Pase_superF_clade-1"/>
</dbReference>
<dbReference type="EMBL" id="JBGORX010000002">
    <property type="protein sequence ID" value="MFJ1268569.1"/>
    <property type="molecule type" value="Genomic_DNA"/>
</dbReference>
<dbReference type="PANTHER" id="PTHR48100:SF1">
    <property type="entry name" value="HISTIDINE PHOSPHATASE FAMILY PROTEIN-RELATED"/>
    <property type="match status" value="1"/>
</dbReference>
<dbReference type="SUPFAM" id="SSF53254">
    <property type="entry name" value="Phosphoglycerate mutase-like"/>
    <property type="match status" value="1"/>
</dbReference>
<organism evidence="3 4">
    <name type="scientific">Legionella lytica</name>
    <dbReference type="NCBI Taxonomy" id="96232"/>
    <lineage>
        <taxon>Bacteria</taxon>
        <taxon>Pseudomonadati</taxon>
        <taxon>Pseudomonadota</taxon>
        <taxon>Gammaproteobacteria</taxon>
        <taxon>Legionellales</taxon>
        <taxon>Legionellaceae</taxon>
        <taxon>Legionella</taxon>
    </lineage>
</organism>
<keyword evidence="2" id="KW-0413">Isomerase</keyword>
<dbReference type="CDD" id="cd07067">
    <property type="entry name" value="HP_PGM_like"/>
    <property type="match status" value="1"/>
</dbReference>
<name>A0ABW8D792_9GAMM</name>
<dbReference type="PROSITE" id="PS00175">
    <property type="entry name" value="PG_MUTASE"/>
    <property type="match status" value="1"/>
</dbReference>
<dbReference type="InterPro" id="IPR001345">
    <property type="entry name" value="PG/BPGM_mutase_AS"/>
</dbReference>
<evidence type="ECO:0000313" key="3">
    <source>
        <dbReference type="EMBL" id="MFJ1268569.1"/>
    </source>
</evidence>
<dbReference type="InterPro" id="IPR029033">
    <property type="entry name" value="His_PPase_superfam"/>
</dbReference>
<dbReference type="Gene3D" id="3.40.50.1240">
    <property type="entry name" value="Phosphoglycerate mutase-like"/>
    <property type="match status" value="1"/>
</dbReference>
<protein>
    <submittedName>
        <fullName evidence="3">Histidine phosphatase family protein</fullName>
    </submittedName>
</protein>
<evidence type="ECO:0000256" key="2">
    <source>
        <dbReference type="ARBA" id="ARBA00023235"/>
    </source>
</evidence>
<dbReference type="SMART" id="SM00855">
    <property type="entry name" value="PGAM"/>
    <property type="match status" value="1"/>
</dbReference>
<accession>A0ABW8D792</accession>
<dbReference type="PANTHER" id="PTHR48100">
    <property type="entry name" value="BROAD-SPECIFICITY PHOSPHATASE YOR283W-RELATED"/>
    <property type="match status" value="1"/>
</dbReference>
<dbReference type="Proteomes" id="UP001615550">
    <property type="component" value="Unassembled WGS sequence"/>
</dbReference>
<keyword evidence="1" id="KW-0324">Glycolysis</keyword>
<comment type="caution">
    <text evidence="3">The sequence shown here is derived from an EMBL/GenBank/DDBJ whole genome shotgun (WGS) entry which is preliminary data.</text>
</comment>